<keyword evidence="2" id="KW-1185">Reference proteome</keyword>
<dbReference type="RefSeq" id="WP_088645131.1">
    <property type="nucleotide sequence ID" value="NZ_MZMV01000030.1"/>
</dbReference>
<dbReference type="OrthoDB" id="166951at2"/>
<evidence type="ECO:0000313" key="2">
    <source>
        <dbReference type="Proteomes" id="UP000197174"/>
    </source>
</evidence>
<protein>
    <submittedName>
        <fullName evidence="1">Uncharacterized protein</fullName>
    </submittedName>
</protein>
<evidence type="ECO:0000313" key="1">
    <source>
        <dbReference type="EMBL" id="OWV05231.1"/>
    </source>
</evidence>
<sequence length="194" mass="21661">MATDDEYPVHGVDQTRAELEAHEEGPAGYGMAWVECVLTGDLLSVWALLDDPYRLALVQQWIHANREDADVARFDRDGLAHDLSSPQCVQHPLWPRVHDAVLAELRRDLAGWDADRLGFLSRPRPVSPGYEVVVLGQGTEIRVIDHSRPMVAYPMLMHLTQRGWLIARAGADTAPVPGWPPTFSPGRLMIRVDS</sequence>
<gene>
    <name evidence="1" type="ORF">B5D80_18470</name>
</gene>
<proteinExistence type="predicted"/>
<name>A0A246RJM0_9ACTN</name>
<reference evidence="1 2" key="1">
    <citation type="submission" date="2017-03" db="EMBL/GenBank/DDBJ databases">
        <title>Whole genome sequence of Micromonospora wenchangensis, isolated from mangrove soil.</title>
        <authorList>
            <person name="Yang H."/>
        </authorList>
    </citation>
    <scope>NUCLEOTIDE SEQUENCE [LARGE SCALE GENOMIC DNA]</scope>
    <source>
        <strain evidence="1 2">CCTCC AA 2012002</strain>
    </source>
</reference>
<organism evidence="1 2">
    <name type="scientific">Micromonospora wenchangensis</name>
    <dbReference type="NCBI Taxonomy" id="1185415"/>
    <lineage>
        <taxon>Bacteria</taxon>
        <taxon>Bacillati</taxon>
        <taxon>Actinomycetota</taxon>
        <taxon>Actinomycetes</taxon>
        <taxon>Micromonosporales</taxon>
        <taxon>Micromonosporaceae</taxon>
        <taxon>Micromonospora</taxon>
    </lineage>
</organism>
<dbReference type="AlphaFoldDB" id="A0A246RJM0"/>
<accession>A0A246RJM0</accession>
<dbReference type="Proteomes" id="UP000197174">
    <property type="component" value="Unassembled WGS sequence"/>
</dbReference>
<comment type="caution">
    <text evidence="1">The sequence shown here is derived from an EMBL/GenBank/DDBJ whole genome shotgun (WGS) entry which is preliminary data.</text>
</comment>
<dbReference type="EMBL" id="MZMV01000030">
    <property type="protein sequence ID" value="OWV05231.1"/>
    <property type="molecule type" value="Genomic_DNA"/>
</dbReference>